<evidence type="ECO:0000313" key="4">
    <source>
        <dbReference type="EMBL" id="MDY7259750.1"/>
    </source>
</evidence>
<dbReference type="EMBL" id="JARZAK010000014">
    <property type="protein sequence ID" value="MDY7259750.1"/>
    <property type="molecule type" value="Genomic_DNA"/>
</dbReference>
<protein>
    <submittedName>
        <fullName evidence="4">PCMD domain-containing protein</fullName>
    </submittedName>
</protein>
<evidence type="ECO:0000256" key="1">
    <source>
        <dbReference type="SAM" id="SignalP"/>
    </source>
</evidence>
<dbReference type="InterPro" id="IPR038653">
    <property type="entry name" value="Put_CMD_sf"/>
</dbReference>
<comment type="caution">
    <text evidence="4">The sequence shown here is derived from an EMBL/GenBank/DDBJ whole genome shotgun (WGS) entry which is preliminary data.</text>
</comment>
<organism evidence="4 5">
    <name type="scientific">Bacteroides vicugnae</name>
    <dbReference type="NCBI Taxonomy" id="3037989"/>
    <lineage>
        <taxon>Bacteria</taxon>
        <taxon>Pseudomonadati</taxon>
        <taxon>Bacteroidota</taxon>
        <taxon>Bacteroidia</taxon>
        <taxon>Bacteroidales</taxon>
        <taxon>Bacteroidaceae</taxon>
        <taxon>Bacteroides</taxon>
    </lineage>
</organism>
<dbReference type="PROSITE" id="PS51257">
    <property type="entry name" value="PROKAR_LIPOPROTEIN"/>
    <property type="match status" value="1"/>
</dbReference>
<gene>
    <name evidence="4" type="ORF">QHG74_18730</name>
</gene>
<dbReference type="Proteomes" id="UP001292913">
    <property type="component" value="Unassembled WGS sequence"/>
</dbReference>
<sequence>MRKNLFYYLFAVLCTATLFTSCSDDDKNGNNGGEGLGLNSFVVGTYNSQLKVFLEGVDLTESAPISQRIYVKSEDENKVMVSLRNFAIDIAGTPFTVGDIVVGGVVLEGDASQVVLQETKATIQHADLGTLDITVSGNVVAEKVNMTINVVQHMPEDPSTTMNIEVKVTGTRISTEADDADYSTVFAGWYPRTENGFTCDYTGEGFELTEPSKGITMVAKGYNKISISSFNVSFPVKPEFGSVISSYKYRSLKTEEVTIEKQADGSFSIGEYKGSIAAVANKREAVEYTISGSISSDKEMTLKINIKSETYNVNYTFVSGVLKTGKELLDVTINEDILAYKPSIVTSSMGGNWIILYAKPDAQAEQLKIVPKLVVSDGAKVFYNGELYNGGVIDCSKTQRINIVSEKDYSEGKTTGEEYIISCGILNFATDLEQWELKNNTDDEDMKYYEPIGGWTTSNPGVEYLKSMSFFTKYDKTKPYAVHEAAVGYSGKAAKLTTLNSSGSTLGMVPYVTSGSLFNGVFITEISNTLKSTRFGQPCDREPKTFSGVYKYTAGEKYYVCPDPKKANVANLDESKTDAPAMNAVLYEVSDYMTDYLDGTNLLDPDNDKIVAIASVKDAGEKAEWTSFNVSFEWKKGISWNASKKYKLAIVCSSSKDGDKFSGAPGSTLYIDDLKVSF</sequence>
<accession>A0ABU5HUS8</accession>
<keyword evidence="1" id="KW-0732">Signal</keyword>
<dbReference type="RefSeq" id="WP_258981634.1">
    <property type="nucleotide sequence ID" value="NZ_JARZAK010000014.1"/>
</dbReference>
<feature type="chain" id="PRO_5047141118" evidence="1">
    <location>
        <begin position="24"/>
        <end position="678"/>
    </location>
</feature>
<evidence type="ECO:0000259" key="3">
    <source>
        <dbReference type="Pfam" id="PF13944"/>
    </source>
</evidence>
<proteinExistence type="predicted"/>
<name>A0ABU5HUS8_9BACE</name>
<feature type="domain" description="Lipocalin-like" evidence="3">
    <location>
        <begin position="43"/>
        <end position="171"/>
    </location>
</feature>
<dbReference type="InterPro" id="IPR025112">
    <property type="entry name" value="PCMD"/>
</dbReference>
<evidence type="ECO:0000313" key="5">
    <source>
        <dbReference type="Proteomes" id="UP001292913"/>
    </source>
</evidence>
<feature type="domain" description="Putative carbohydrate metabolism" evidence="2">
    <location>
        <begin position="452"/>
        <end position="676"/>
    </location>
</feature>
<dbReference type="Pfam" id="PF13944">
    <property type="entry name" value="Calycin_like"/>
    <property type="match status" value="1"/>
</dbReference>
<dbReference type="Gene3D" id="2.60.120.890">
    <property type="entry name" value="BT2081, beta-jelly-roll domain"/>
    <property type="match status" value="1"/>
</dbReference>
<feature type="signal peptide" evidence="1">
    <location>
        <begin position="1"/>
        <end position="23"/>
    </location>
</feature>
<keyword evidence="5" id="KW-1185">Reference proteome</keyword>
<dbReference type="Gene3D" id="2.40.128.350">
    <property type="match status" value="1"/>
</dbReference>
<dbReference type="InterPro" id="IPR024311">
    <property type="entry name" value="Lipocalin-like"/>
</dbReference>
<dbReference type="Pfam" id="PF13201">
    <property type="entry name" value="PCMD"/>
    <property type="match status" value="1"/>
</dbReference>
<evidence type="ECO:0000259" key="2">
    <source>
        <dbReference type="Pfam" id="PF13201"/>
    </source>
</evidence>
<reference evidence="4 5" key="1">
    <citation type="submission" date="2023-04" db="EMBL/GenBank/DDBJ databases">
        <title>Bacteroides pacosi sp. nov., isolated from the fecal material of an alpaca.</title>
        <authorList>
            <person name="Miller S."/>
            <person name="Hendry M."/>
            <person name="King J."/>
            <person name="Sankaranarayanan K."/>
            <person name="Lawson P.A."/>
        </authorList>
    </citation>
    <scope>NUCLEOTIDE SEQUENCE [LARGE SCALE GENOMIC DNA]</scope>
    <source>
        <strain evidence="4 5">A2-P53</strain>
    </source>
</reference>